<gene>
    <name evidence="1" type="ORF">HAX54_025227</name>
</gene>
<accession>A0ABS8V1N2</accession>
<sequence>YNTACDKITHYEEIGFGGRNATSKTYIAVKERNDIKMEKRCRSKNDIWICGS</sequence>
<keyword evidence="2" id="KW-1185">Reference proteome</keyword>
<proteinExistence type="predicted"/>
<evidence type="ECO:0000313" key="1">
    <source>
        <dbReference type="EMBL" id="MCD9640119.1"/>
    </source>
</evidence>
<name>A0ABS8V1N2_DATST</name>
<organism evidence="1 2">
    <name type="scientific">Datura stramonium</name>
    <name type="common">Jimsonweed</name>
    <name type="synonym">Common thornapple</name>
    <dbReference type="NCBI Taxonomy" id="4076"/>
    <lineage>
        <taxon>Eukaryota</taxon>
        <taxon>Viridiplantae</taxon>
        <taxon>Streptophyta</taxon>
        <taxon>Embryophyta</taxon>
        <taxon>Tracheophyta</taxon>
        <taxon>Spermatophyta</taxon>
        <taxon>Magnoliopsida</taxon>
        <taxon>eudicotyledons</taxon>
        <taxon>Gunneridae</taxon>
        <taxon>Pentapetalae</taxon>
        <taxon>asterids</taxon>
        <taxon>lamiids</taxon>
        <taxon>Solanales</taxon>
        <taxon>Solanaceae</taxon>
        <taxon>Solanoideae</taxon>
        <taxon>Datureae</taxon>
        <taxon>Datura</taxon>
    </lineage>
</organism>
<dbReference type="EMBL" id="JACEIK010003060">
    <property type="protein sequence ID" value="MCD9640119.1"/>
    <property type="molecule type" value="Genomic_DNA"/>
</dbReference>
<reference evidence="1 2" key="1">
    <citation type="journal article" date="2021" name="BMC Genomics">
        <title>Datura genome reveals duplications of psychoactive alkaloid biosynthetic genes and high mutation rate following tissue culture.</title>
        <authorList>
            <person name="Rajewski A."/>
            <person name="Carter-House D."/>
            <person name="Stajich J."/>
            <person name="Litt A."/>
        </authorList>
    </citation>
    <scope>NUCLEOTIDE SEQUENCE [LARGE SCALE GENOMIC DNA]</scope>
    <source>
        <strain evidence="1">AR-01</strain>
    </source>
</reference>
<evidence type="ECO:0000313" key="2">
    <source>
        <dbReference type="Proteomes" id="UP000823775"/>
    </source>
</evidence>
<protein>
    <submittedName>
        <fullName evidence="1">Uncharacterized protein</fullName>
    </submittedName>
</protein>
<feature type="non-terminal residue" evidence="1">
    <location>
        <position position="1"/>
    </location>
</feature>
<dbReference type="Proteomes" id="UP000823775">
    <property type="component" value="Unassembled WGS sequence"/>
</dbReference>
<comment type="caution">
    <text evidence="1">The sequence shown here is derived from an EMBL/GenBank/DDBJ whole genome shotgun (WGS) entry which is preliminary data.</text>
</comment>